<dbReference type="InterPro" id="IPR035985">
    <property type="entry name" value="Ubiquitin-activating_enz"/>
</dbReference>
<evidence type="ECO:0000313" key="4">
    <source>
        <dbReference type="Proteomes" id="UP000240490"/>
    </source>
</evidence>
<dbReference type="AlphaFoldDB" id="A0A2R6AV37"/>
<sequence>MFSPDYFWRYSRQIVLHDVGVEGQEKLKDGSVAIIGLGGLGSQVAMSLAASGVGHMRLVDFDVVSTPDLHRQLIYSERDVGYAKAEAAANRISNINRNVRVEPRCEYVSEENARDLVGDVDLVIDCTDSFQAKYTINRVCAKLKKPLIFGSAIEYYGNVATFEPWGDVCLECLYPELSDEDYPSCAVAGVLPQCVQVVGSIQSAEAVRYILGSPTLLNTLLFVDLKNYALDRLNIAQNPSCPHRANKPLSTPRVWEPTEVCSRNGRRQLLMVLESKPNVDEVYERWVRLGDAERRGRLAVEVRKPDGVYTYTAAGAILGEVDTRIDAKTAKQIITQLATTASQT</sequence>
<dbReference type="PANTHER" id="PTHR10953">
    <property type="entry name" value="UBIQUITIN-ACTIVATING ENZYME E1"/>
    <property type="match status" value="1"/>
</dbReference>
<dbReference type="GO" id="GO:0005737">
    <property type="term" value="C:cytoplasm"/>
    <property type="evidence" value="ECO:0007669"/>
    <property type="project" value="TreeGrafter"/>
</dbReference>
<dbReference type="EMBL" id="NEXJ01000091">
    <property type="protein sequence ID" value="PSN90226.1"/>
    <property type="molecule type" value="Genomic_DNA"/>
</dbReference>
<dbReference type="FunFam" id="3.40.50.720:FF:000080">
    <property type="entry name" value="Thiazole biosynthesis adenylyltransferase ThiF"/>
    <property type="match status" value="1"/>
</dbReference>
<protein>
    <recommendedName>
        <fullName evidence="2">THIF-type NAD/FAD binding fold domain-containing protein</fullName>
    </recommendedName>
</protein>
<evidence type="ECO:0000259" key="2">
    <source>
        <dbReference type="Pfam" id="PF00899"/>
    </source>
</evidence>
<dbReference type="GO" id="GO:0016779">
    <property type="term" value="F:nucleotidyltransferase activity"/>
    <property type="evidence" value="ECO:0007669"/>
    <property type="project" value="TreeGrafter"/>
</dbReference>
<dbReference type="PANTHER" id="PTHR10953:SF102">
    <property type="entry name" value="ADENYLYLTRANSFERASE AND SULFURTRANSFERASE MOCS3"/>
    <property type="match status" value="1"/>
</dbReference>
<evidence type="ECO:0000256" key="1">
    <source>
        <dbReference type="ARBA" id="ARBA00009919"/>
    </source>
</evidence>
<dbReference type="Gene3D" id="3.40.50.720">
    <property type="entry name" value="NAD(P)-binding Rossmann-like Domain"/>
    <property type="match status" value="1"/>
</dbReference>
<comment type="similarity">
    <text evidence="1">Belongs to the HesA/MoeB/ThiF family.</text>
</comment>
<accession>A0A2R6AV37</accession>
<dbReference type="GO" id="GO:0004792">
    <property type="term" value="F:thiosulfate-cyanide sulfurtransferase activity"/>
    <property type="evidence" value="ECO:0007669"/>
    <property type="project" value="TreeGrafter"/>
</dbReference>
<feature type="domain" description="THIF-type NAD/FAD binding fold" evidence="2">
    <location>
        <begin position="10"/>
        <end position="242"/>
    </location>
</feature>
<proteinExistence type="inferred from homology"/>
<evidence type="ECO:0000313" key="3">
    <source>
        <dbReference type="EMBL" id="PSN90226.1"/>
    </source>
</evidence>
<dbReference type="InterPro" id="IPR000594">
    <property type="entry name" value="ThiF_NAD_FAD-bd"/>
</dbReference>
<dbReference type="GO" id="GO:0008641">
    <property type="term" value="F:ubiquitin-like modifier activating enzyme activity"/>
    <property type="evidence" value="ECO:0007669"/>
    <property type="project" value="InterPro"/>
</dbReference>
<dbReference type="CDD" id="cd00757">
    <property type="entry name" value="ThiF_MoeB_HesA_family"/>
    <property type="match status" value="1"/>
</dbReference>
<dbReference type="Proteomes" id="UP000240490">
    <property type="component" value="Unassembled WGS sequence"/>
</dbReference>
<dbReference type="SUPFAM" id="SSF69572">
    <property type="entry name" value="Activating enzymes of the ubiquitin-like proteins"/>
    <property type="match status" value="1"/>
</dbReference>
<organism evidence="3 4">
    <name type="scientific">Candidatus Marsarchaeota G2 archaeon ECH_B_SAG-M15</name>
    <dbReference type="NCBI Taxonomy" id="1978162"/>
    <lineage>
        <taxon>Archaea</taxon>
        <taxon>Candidatus Marsarchaeota</taxon>
        <taxon>Candidatus Marsarchaeota group 2</taxon>
    </lineage>
</organism>
<dbReference type="Pfam" id="PF00899">
    <property type="entry name" value="ThiF"/>
    <property type="match status" value="1"/>
</dbReference>
<name>A0A2R6AV37_9ARCH</name>
<comment type="caution">
    <text evidence="3">The sequence shown here is derived from an EMBL/GenBank/DDBJ whole genome shotgun (WGS) entry which is preliminary data.</text>
</comment>
<dbReference type="InterPro" id="IPR045886">
    <property type="entry name" value="ThiF/MoeB/HesA"/>
</dbReference>
<gene>
    <name evidence="3" type="ORF">B9Q08_05095</name>
</gene>
<reference evidence="3 4" key="1">
    <citation type="submission" date="2017-04" db="EMBL/GenBank/DDBJ databases">
        <title>Novel microbial lineages endemic to geothermal iron-oxide mats fill important gaps in the evolutionary history of Archaea.</title>
        <authorList>
            <person name="Jay Z.J."/>
            <person name="Beam J.P."/>
            <person name="Dlakic M."/>
            <person name="Rusch D.B."/>
            <person name="Kozubal M.A."/>
            <person name="Inskeep W.P."/>
        </authorList>
    </citation>
    <scope>NUCLEOTIDE SEQUENCE [LARGE SCALE GENOMIC DNA]</scope>
    <source>
        <strain evidence="3">ECH_B_SAG-M15</strain>
    </source>
</reference>